<evidence type="ECO:0000256" key="7">
    <source>
        <dbReference type="SAM" id="MobiDB-lite"/>
    </source>
</evidence>
<keyword evidence="4 5" id="KW-0804">Transcription</keyword>
<dbReference type="Gene3D" id="1.10.10.10">
    <property type="entry name" value="Winged helix-like DNA-binding domain superfamily/Winged helix DNA-binding domain"/>
    <property type="match status" value="1"/>
</dbReference>
<proteinExistence type="inferred from homology"/>
<feature type="domain" description="E2F/DP family winged-helix DNA-binding" evidence="8">
    <location>
        <begin position="90"/>
        <end position="155"/>
    </location>
</feature>
<sequence>MISPTKTRDSWSNELFSPTNVTISSDRSSCLSPKSVELSPVNLFSDHLLPTPPRSLDDKSAASIPYASHPRGSPVSARVGTPSSLSQQSRFDSSLGLLTKRFVDILKETPDNSLDLNRAASKLGVQKRRIYDITNVLEGIGLLVKQGKNHVSWNDNPPEAAEEAISQVTGTGEGEEIGSPPKIANTASVATTVEFEEMKKKLARLQEEERRVDRYLGYLKGQSEVFNGKRPPTGEHAPYLPQGVKNYPEQMYVRYQDVTSMPAYSSDNVIGIHCPTGTSLEVPDPHQGMKAGDRRYEMYLSSKDAEGEAGGKEGGAEPIGVYLVQPKADAQNSGSIRSRPGGFEGSAASPGRGLPPPAGEPDKHTSSSREAHRPQYGPPPGRPGEHPYAGYGGPPPRRPGEWGYGPGGPRPPYPGPERGQRKGPPMPYGHPGAQYMPYGDPNWGPPPHQSHGYLQPPPGYYPPPHIRPPHDPRHGGESSKDRRDRPGSNKASSDRPGSDSMARQFHPPPHDDEPSPPGANPSPFRPRQHHFQHEVGRTASAGGDHSRDQSFRPPSPGREDSLMNMPLQSPTGAFGFGTPPGAPSRMDVRSGGMQFPIPNFPTERIEFGDRWRPPLSKSSDTPPQEDSSHARGPPRPHR</sequence>
<dbReference type="Pfam" id="PF16421">
    <property type="entry name" value="E2F_CC-MB"/>
    <property type="match status" value="1"/>
</dbReference>
<dbReference type="GO" id="GO:0090575">
    <property type="term" value="C:RNA polymerase II transcription regulator complex"/>
    <property type="evidence" value="ECO:0007669"/>
    <property type="project" value="TreeGrafter"/>
</dbReference>
<evidence type="ECO:0000256" key="2">
    <source>
        <dbReference type="ARBA" id="ARBA00023015"/>
    </source>
</evidence>
<feature type="compositionally biased region" description="Low complexity" evidence="7">
    <location>
        <begin position="570"/>
        <end position="579"/>
    </location>
</feature>
<dbReference type="SUPFAM" id="SSF46785">
    <property type="entry name" value="Winged helix' DNA-binding domain"/>
    <property type="match status" value="1"/>
</dbReference>
<evidence type="ECO:0000256" key="1">
    <source>
        <dbReference type="ARBA" id="ARBA00010940"/>
    </source>
</evidence>
<gene>
    <name evidence="9" type="ORF">CYCCA115_LOCUS84</name>
</gene>
<dbReference type="GO" id="GO:0000978">
    <property type="term" value="F:RNA polymerase II cis-regulatory region sequence-specific DNA binding"/>
    <property type="evidence" value="ECO:0007669"/>
    <property type="project" value="InterPro"/>
</dbReference>
<feature type="coiled-coil region" evidence="6">
    <location>
        <begin position="188"/>
        <end position="215"/>
    </location>
</feature>
<name>A0AAD2CFV6_9STRA</name>
<comment type="caution">
    <text evidence="9">The sequence shown here is derived from an EMBL/GenBank/DDBJ whole genome shotgun (WGS) entry which is preliminary data.</text>
</comment>
<dbReference type="InterPro" id="IPR037241">
    <property type="entry name" value="E2F-DP_heterodim"/>
</dbReference>
<evidence type="ECO:0000313" key="10">
    <source>
        <dbReference type="Proteomes" id="UP001295423"/>
    </source>
</evidence>
<keyword evidence="3 5" id="KW-0238">DNA-binding</keyword>
<protein>
    <recommendedName>
        <fullName evidence="8">E2F/DP family winged-helix DNA-binding domain-containing protein</fullName>
    </recommendedName>
</protein>
<organism evidence="9 10">
    <name type="scientific">Cylindrotheca closterium</name>
    <dbReference type="NCBI Taxonomy" id="2856"/>
    <lineage>
        <taxon>Eukaryota</taxon>
        <taxon>Sar</taxon>
        <taxon>Stramenopiles</taxon>
        <taxon>Ochrophyta</taxon>
        <taxon>Bacillariophyta</taxon>
        <taxon>Bacillariophyceae</taxon>
        <taxon>Bacillariophycidae</taxon>
        <taxon>Bacillariales</taxon>
        <taxon>Bacillariaceae</taxon>
        <taxon>Cylindrotheca</taxon>
    </lineage>
</organism>
<dbReference type="SMART" id="SM01372">
    <property type="entry name" value="E2F_TDP"/>
    <property type="match status" value="1"/>
</dbReference>
<dbReference type="SUPFAM" id="SSF144074">
    <property type="entry name" value="E2F-DP heterodimerization region"/>
    <property type="match status" value="1"/>
</dbReference>
<dbReference type="Gene3D" id="6.10.250.540">
    <property type="match status" value="1"/>
</dbReference>
<dbReference type="EMBL" id="CAKOGP040000001">
    <property type="protein sequence ID" value="CAJ1891971.1"/>
    <property type="molecule type" value="Genomic_DNA"/>
</dbReference>
<dbReference type="GO" id="GO:0046983">
    <property type="term" value="F:protein dimerization activity"/>
    <property type="evidence" value="ECO:0007669"/>
    <property type="project" value="InterPro"/>
</dbReference>
<evidence type="ECO:0000256" key="4">
    <source>
        <dbReference type="ARBA" id="ARBA00023163"/>
    </source>
</evidence>
<feature type="compositionally biased region" description="Polar residues" evidence="7">
    <location>
        <begin position="616"/>
        <end position="625"/>
    </location>
</feature>
<feature type="compositionally biased region" description="Basic and acidic residues" evidence="7">
    <location>
        <begin position="603"/>
        <end position="612"/>
    </location>
</feature>
<evidence type="ECO:0000256" key="6">
    <source>
        <dbReference type="SAM" id="Coils"/>
    </source>
</evidence>
<keyword evidence="2 5" id="KW-0805">Transcription regulation</keyword>
<dbReference type="InterPro" id="IPR015633">
    <property type="entry name" value="E2F"/>
</dbReference>
<dbReference type="PANTHER" id="PTHR12081:SF18">
    <property type="entry name" value="TRANSCRIPTION FACTOR E2F2-RELATED"/>
    <property type="match status" value="1"/>
</dbReference>
<feature type="compositionally biased region" description="Pro residues" evidence="7">
    <location>
        <begin position="515"/>
        <end position="524"/>
    </location>
</feature>
<evidence type="ECO:0000256" key="3">
    <source>
        <dbReference type="ARBA" id="ARBA00023125"/>
    </source>
</evidence>
<keyword evidence="10" id="KW-1185">Reference proteome</keyword>
<dbReference type="FunFam" id="1.10.10.10:FF:000008">
    <property type="entry name" value="E2F transcription factor 1"/>
    <property type="match status" value="1"/>
</dbReference>
<dbReference type="InterPro" id="IPR036390">
    <property type="entry name" value="WH_DNA-bd_sf"/>
</dbReference>
<reference evidence="9" key="1">
    <citation type="submission" date="2023-08" db="EMBL/GenBank/DDBJ databases">
        <authorList>
            <person name="Audoor S."/>
            <person name="Bilcke G."/>
        </authorList>
    </citation>
    <scope>NUCLEOTIDE SEQUENCE</scope>
</reference>
<accession>A0AAD2CFV6</accession>
<evidence type="ECO:0000313" key="9">
    <source>
        <dbReference type="EMBL" id="CAJ1891971.1"/>
    </source>
</evidence>
<feature type="region of interest" description="Disordered" evidence="7">
    <location>
        <begin position="330"/>
        <end position="638"/>
    </location>
</feature>
<dbReference type="InterPro" id="IPR032198">
    <property type="entry name" value="E2F_CC-MB"/>
</dbReference>
<keyword evidence="6" id="KW-0175">Coiled coil</keyword>
<dbReference type="GO" id="GO:0000981">
    <property type="term" value="F:DNA-binding transcription factor activity, RNA polymerase II-specific"/>
    <property type="evidence" value="ECO:0007669"/>
    <property type="project" value="TreeGrafter"/>
</dbReference>
<keyword evidence="5" id="KW-0539">Nucleus</keyword>
<dbReference type="AlphaFoldDB" id="A0AAD2CFV6"/>
<feature type="compositionally biased region" description="Pro residues" evidence="7">
    <location>
        <begin position="455"/>
        <end position="466"/>
    </location>
</feature>
<dbReference type="InterPro" id="IPR003316">
    <property type="entry name" value="E2F_WHTH_DNA-bd_dom"/>
</dbReference>
<evidence type="ECO:0000259" key="8">
    <source>
        <dbReference type="SMART" id="SM01372"/>
    </source>
</evidence>
<evidence type="ECO:0000256" key="5">
    <source>
        <dbReference type="RuleBase" id="RU003796"/>
    </source>
</evidence>
<dbReference type="PANTHER" id="PTHR12081">
    <property type="entry name" value="TRANSCRIPTION FACTOR E2F"/>
    <property type="match status" value="1"/>
</dbReference>
<dbReference type="Pfam" id="PF02319">
    <property type="entry name" value="WHD_E2F_TDP"/>
    <property type="match status" value="1"/>
</dbReference>
<comment type="subcellular location">
    <subcellularLocation>
        <location evidence="5">Nucleus</location>
    </subcellularLocation>
</comment>
<dbReference type="Proteomes" id="UP001295423">
    <property type="component" value="Unassembled WGS sequence"/>
</dbReference>
<dbReference type="InterPro" id="IPR036388">
    <property type="entry name" value="WH-like_DNA-bd_sf"/>
</dbReference>
<feature type="compositionally biased region" description="Basic and acidic residues" evidence="7">
    <location>
        <begin position="468"/>
        <end position="497"/>
    </location>
</feature>
<feature type="compositionally biased region" description="Basic and acidic residues" evidence="7">
    <location>
        <begin position="360"/>
        <end position="373"/>
    </location>
</feature>
<feature type="region of interest" description="Disordered" evidence="7">
    <location>
        <begin position="50"/>
        <end position="90"/>
    </location>
</feature>
<comment type="similarity">
    <text evidence="1 5">Belongs to the E2F/DP family.</text>
</comment>